<dbReference type="GO" id="GO:0007265">
    <property type="term" value="P:Ras protein signal transduction"/>
    <property type="evidence" value="ECO:0007669"/>
    <property type="project" value="TreeGrafter"/>
</dbReference>
<dbReference type="HOGENOM" id="CLU_000992_0_0_1"/>
<accession>A0A067MYM5</accession>
<dbReference type="Gene3D" id="1.10.840.10">
    <property type="entry name" value="Ras guanine-nucleotide exchange factors catalytic domain"/>
    <property type="match status" value="1"/>
</dbReference>
<feature type="domain" description="N-terminal Ras-GEF" evidence="5">
    <location>
        <begin position="542"/>
        <end position="667"/>
    </location>
</feature>
<feature type="compositionally biased region" description="Polar residues" evidence="3">
    <location>
        <begin position="78"/>
        <end position="93"/>
    </location>
</feature>
<dbReference type="InterPro" id="IPR036964">
    <property type="entry name" value="RASGEF_cat_dom_sf"/>
</dbReference>
<name>A0A067MYM5_BOTB1</name>
<dbReference type="InterPro" id="IPR008937">
    <property type="entry name" value="Ras-like_GEF"/>
</dbReference>
<dbReference type="InterPro" id="IPR000651">
    <property type="entry name" value="Ras-like_Gua-exchang_fac_N"/>
</dbReference>
<dbReference type="Gene3D" id="1.20.870.10">
    <property type="entry name" value="Son of sevenless (SoS) protein Chain: S domain 1"/>
    <property type="match status" value="1"/>
</dbReference>
<sequence>MAEPLHVRVGGDAGSQLLATPTSPSITLSSASSFCPSSPSLNSSANSLPSPALPHDPTVQDVPESYSLSALIAKANQASLTSAPKDGQSPTRTSNDDDKVAAEIARAELSVSPDGTFVETPSAHAARALKARYDQMVGVGKGGVRSPFAITATKDQYGRRVFRVGNRPTPKLSGDFSYRESTAAPARPSDPRHRSRRARLSVGGFLPQNLFNKPGHPPHAHAPPHEAAKLTKRPRHARSIPDMRNRSTDPTRSPPHQPSFQVVSGAKVGPVGLGYLSDGDDAQHSLSPSRTYPKNRRLSSGADVFGSFLNRPTFIPIPITATLADSEPKKTSPEPSSNVLETIRSPPSPVMPSTLTPRPEMNAFSNNSFPFGDGVGFSSPTLRADLEVPIVHPLRGMQSFESGLTARAEPCPPVRPPISETTSEPILNGTGSPERIPVTVEALPPKYTTTMFDVLQTYRGIPLPDTLSAHSSEPTVMLSSTITAVPKDDPRFVIWGDIHLDDSAANANAVSASEASLARKKSLKSSVSSSVSEVASSPVSPAKKVILAASIERWIAQLTSEIDYDELLNFFLAYRAYISSVDLCHLLICRFHWALEPTGTSQDDTVRKIVRVRTFIAIRYWLMTFFRFDFLPNQELCRLFTTWLNTLPKDEVVSKNADALNIVRKLKKVVRECKATYVRQGSFESVERPFSSITSVMSAPPRTFKPSMDLDDPDVDLDFAPRPPSVSVRPRIPNFNALNVDNPPTHRRHSTALGTSTSGVSPAESANIRELGSLLSPAEGAPPAQALLPPLSILGSAKSAAPNIPTANHLPMQHSALSRAFVNTIGRLGRWKRVLNNRSSVPAPLGCTDIGQFDLETAGDLLTVHGGVEQYLRMLNLTSGGEGGAEPTINGNGSGNVSMVEVREVAESEIDQGPIRPSIEVKRASLASEGGKRLSLASSKLAKESVRMEEAVQVPPMRRAGSGVETFVVEVPRDNTRQSEESRRSLSESGLGAISPRTSISISSRGHGHGRKLSHRFPEIVPLDDFELSSSESETEYVPRVKAKALPRRLPTRKDFEFVRRSKDTVSSLGIRSSGTQSSVASGSLMSTASGGLFDHGGIKPWQIELINMESDDEEEPGDAEAALRRLEGQIDAEAQRAKAEKVDGWMKVVSERRRQGMIGEFYVPDPDQSSRVTSGSFLEDEQPVSAITSPPTEPNTTMSDVSSVSQSLQSLDDMDTDTRNSGIILDMQDAIESSVLERAEQMETPTLGSMSGDGRFKMPLAVLPTKTPTRPSSSEGARAPTSRPTSQHSAVSPPPALSRKTSFLRTLSTRAAPQLGPKLGHASIPTVHRSFILLFRSEMLAQHFCMIDRELFLAIKFEELVLSSWAKELDEPNVLDWGQFLKDKLKLRAAALDPRRPGENKITDVMAARARFSLMANFTSSEIVLSPAPERAMVFGKFIRIAWKLYRHNNFSSLVALIAGLQSQWVTSAMQRSWGRVGMWEMRVFADLKAFTSPSENFKYIRQATVALADSRSWKTQEAIGQTVSNVNSPPSGPKNKEQDSYCVPFLGMYLSELSEYAHLPDYVDPTSPNEAVTVDPATGMLSPPVHPEVFSTLAPLPPSVSLEPLINVHKQRLIAKIVKSVVAGQHLATNVSFTTDRKLYQKCQRLRCLNNETLRLLSSQE</sequence>
<evidence type="ECO:0008006" key="8">
    <source>
        <dbReference type="Google" id="ProtNLM"/>
    </source>
</evidence>
<dbReference type="GO" id="GO:0005085">
    <property type="term" value="F:guanyl-nucleotide exchange factor activity"/>
    <property type="evidence" value="ECO:0007669"/>
    <property type="project" value="UniProtKB-KW"/>
</dbReference>
<feature type="compositionally biased region" description="Polar residues" evidence="3">
    <location>
        <begin position="419"/>
        <end position="431"/>
    </location>
</feature>
<protein>
    <recommendedName>
        <fullName evidence="8">Ras-GEF domain-containing protein</fullName>
    </recommendedName>
</protein>
<dbReference type="PANTHER" id="PTHR23113">
    <property type="entry name" value="GUANINE NUCLEOTIDE EXCHANGE FACTOR"/>
    <property type="match status" value="1"/>
</dbReference>
<feature type="region of interest" description="Disordered" evidence="3">
    <location>
        <begin position="973"/>
        <end position="1013"/>
    </location>
</feature>
<feature type="region of interest" description="Disordered" evidence="3">
    <location>
        <begin position="1166"/>
        <end position="1220"/>
    </location>
</feature>
<evidence type="ECO:0000259" key="5">
    <source>
        <dbReference type="PROSITE" id="PS50212"/>
    </source>
</evidence>
<dbReference type="PROSITE" id="PS50009">
    <property type="entry name" value="RASGEF_CAT"/>
    <property type="match status" value="1"/>
</dbReference>
<evidence type="ECO:0000313" key="7">
    <source>
        <dbReference type="Proteomes" id="UP000027195"/>
    </source>
</evidence>
<feature type="region of interest" description="Disordered" evidence="3">
    <location>
        <begin position="730"/>
        <end position="763"/>
    </location>
</feature>
<keyword evidence="7" id="KW-1185">Reference proteome</keyword>
<feature type="compositionally biased region" description="Low complexity" evidence="3">
    <location>
        <begin position="1197"/>
        <end position="1212"/>
    </location>
</feature>
<dbReference type="Proteomes" id="UP000027195">
    <property type="component" value="Unassembled WGS sequence"/>
</dbReference>
<feature type="compositionally biased region" description="Polar residues" evidence="3">
    <location>
        <begin position="1168"/>
        <end position="1177"/>
    </location>
</feature>
<dbReference type="Pfam" id="PF00617">
    <property type="entry name" value="RasGEF"/>
    <property type="match status" value="1"/>
</dbReference>
<evidence type="ECO:0000313" key="6">
    <source>
        <dbReference type="EMBL" id="KDQ17002.1"/>
    </source>
</evidence>
<dbReference type="STRING" id="930990.A0A067MYM5"/>
<dbReference type="CDD" id="cd06224">
    <property type="entry name" value="REM"/>
    <property type="match status" value="1"/>
</dbReference>
<dbReference type="SMART" id="SM00147">
    <property type="entry name" value="RasGEF"/>
    <property type="match status" value="1"/>
</dbReference>
<feature type="region of interest" description="Disordered" evidence="3">
    <location>
        <begin position="78"/>
        <end position="98"/>
    </location>
</feature>
<organism evidence="6 7">
    <name type="scientific">Botryobasidium botryosum (strain FD-172 SS1)</name>
    <dbReference type="NCBI Taxonomy" id="930990"/>
    <lineage>
        <taxon>Eukaryota</taxon>
        <taxon>Fungi</taxon>
        <taxon>Dikarya</taxon>
        <taxon>Basidiomycota</taxon>
        <taxon>Agaricomycotina</taxon>
        <taxon>Agaricomycetes</taxon>
        <taxon>Cantharellales</taxon>
        <taxon>Botryobasidiaceae</taxon>
        <taxon>Botryobasidium</taxon>
    </lineage>
</organism>
<feature type="region of interest" description="Disordered" evidence="3">
    <location>
        <begin position="1"/>
        <end position="65"/>
    </location>
</feature>
<feature type="compositionally biased region" description="Low complexity" evidence="3">
    <location>
        <begin position="987"/>
        <end position="1005"/>
    </location>
</feature>
<feature type="region of interest" description="Disordered" evidence="3">
    <location>
        <begin position="325"/>
        <end position="350"/>
    </location>
</feature>
<dbReference type="PROSITE" id="PS50212">
    <property type="entry name" value="RASGEF_NTER"/>
    <property type="match status" value="1"/>
</dbReference>
<dbReference type="InterPro" id="IPR001895">
    <property type="entry name" value="RASGEF_cat_dom"/>
</dbReference>
<feature type="compositionally biased region" description="Polar residues" evidence="3">
    <location>
        <begin position="1267"/>
        <end position="1276"/>
    </location>
</feature>
<reference evidence="7" key="1">
    <citation type="journal article" date="2014" name="Proc. Natl. Acad. Sci. U.S.A.">
        <title>Extensive sampling of basidiomycete genomes demonstrates inadequacy of the white-rot/brown-rot paradigm for wood decay fungi.</title>
        <authorList>
            <person name="Riley R."/>
            <person name="Salamov A.A."/>
            <person name="Brown D.W."/>
            <person name="Nagy L.G."/>
            <person name="Floudas D."/>
            <person name="Held B.W."/>
            <person name="Levasseur A."/>
            <person name="Lombard V."/>
            <person name="Morin E."/>
            <person name="Otillar R."/>
            <person name="Lindquist E.A."/>
            <person name="Sun H."/>
            <person name="LaButti K.M."/>
            <person name="Schmutz J."/>
            <person name="Jabbour D."/>
            <person name="Luo H."/>
            <person name="Baker S.E."/>
            <person name="Pisabarro A.G."/>
            <person name="Walton J.D."/>
            <person name="Blanchette R.A."/>
            <person name="Henrissat B."/>
            <person name="Martin F."/>
            <person name="Cullen D."/>
            <person name="Hibbett D.S."/>
            <person name="Grigoriev I.V."/>
        </authorList>
    </citation>
    <scope>NUCLEOTIDE SEQUENCE [LARGE SCALE GENOMIC DNA]</scope>
    <source>
        <strain evidence="7">FD-172 SS1</strain>
    </source>
</reference>
<proteinExistence type="predicted"/>
<dbReference type="InterPro" id="IPR023578">
    <property type="entry name" value="Ras_GEF_dom_sf"/>
</dbReference>
<evidence type="ECO:0000256" key="2">
    <source>
        <dbReference type="PROSITE-ProRule" id="PRU00168"/>
    </source>
</evidence>
<dbReference type="PANTHER" id="PTHR23113:SF363">
    <property type="entry name" value="PROTEIN SON OF SEVENLESS"/>
    <property type="match status" value="1"/>
</dbReference>
<evidence type="ECO:0000256" key="3">
    <source>
        <dbReference type="SAM" id="MobiDB-lite"/>
    </source>
</evidence>
<feature type="domain" description="Ras-GEF" evidence="4">
    <location>
        <begin position="1337"/>
        <end position="1661"/>
    </location>
</feature>
<feature type="compositionally biased region" description="Basic and acidic residues" evidence="3">
    <location>
        <begin position="239"/>
        <end position="249"/>
    </location>
</feature>
<dbReference type="Pfam" id="PF00618">
    <property type="entry name" value="RasGEF_N"/>
    <property type="match status" value="1"/>
</dbReference>
<dbReference type="SUPFAM" id="SSF48366">
    <property type="entry name" value="Ras GEF"/>
    <property type="match status" value="1"/>
</dbReference>
<feature type="region of interest" description="Disordered" evidence="3">
    <location>
        <begin position="164"/>
        <end position="297"/>
    </location>
</feature>
<evidence type="ECO:0000256" key="1">
    <source>
        <dbReference type="ARBA" id="ARBA00022658"/>
    </source>
</evidence>
<feature type="compositionally biased region" description="Basic and acidic residues" evidence="3">
    <location>
        <begin position="973"/>
        <end position="986"/>
    </location>
</feature>
<dbReference type="EMBL" id="KL198025">
    <property type="protein sequence ID" value="KDQ17002.1"/>
    <property type="molecule type" value="Genomic_DNA"/>
</dbReference>
<dbReference type="OrthoDB" id="10254377at2759"/>
<evidence type="ECO:0000259" key="4">
    <source>
        <dbReference type="PROSITE" id="PS50009"/>
    </source>
</evidence>
<feature type="region of interest" description="Disordered" evidence="3">
    <location>
        <begin position="1264"/>
        <end position="1298"/>
    </location>
</feature>
<feature type="region of interest" description="Disordered" evidence="3">
    <location>
        <begin position="406"/>
        <end position="435"/>
    </location>
</feature>
<gene>
    <name evidence="6" type="ORF">BOTBODRAFT_222502</name>
</gene>
<dbReference type="InParanoid" id="A0A067MYM5"/>
<dbReference type="SMART" id="SM00229">
    <property type="entry name" value="RasGEFN"/>
    <property type="match status" value="1"/>
</dbReference>
<dbReference type="GO" id="GO:0005886">
    <property type="term" value="C:plasma membrane"/>
    <property type="evidence" value="ECO:0007669"/>
    <property type="project" value="TreeGrafter"/>
</dbReference>
<keyword evidence="1 2" id="KW-0344">Guanine-nucleotide releasing factor</keyword>
<feature type="compositionally biased region" description="Low complexity" evidence="3">
    <location>
        <begin position="17"/>
        <end position="50"/>
    </location>
</feature>